<feature type="region of interest" description="Disordered" evidence="1">
    <location>
        <begin position="414"/>
        <end position="441"/>
    </location>
</feature>
<proteinExistence type="predicted"/>
<reference evidence="3" key="3">
    <citation type="submission" date="2024-02" db="EMBL/GenBank/DDBJ databases">
        <title>Comparative genomics of Cryptococcus and Kwoniella reveals pathogenesis evolution and contrasting modes of karyotype evolution via chromosome fusion or intercentromeric recombination.</title>
        <authorList>
            <person name="Coelho M.A."/>
            <person name="David-Palma M."/>
            <person name="Shea T."/>
            <person name="Bowers K."/>
            <person name="McGinley-Smith S."/>
            <person name="Mohammad A.W."/>
            <person name="Gnirke A."/>
            <person name="Yurkov A.M."/>
            <person name="Nowrousian M."/>
            <person name="Sun S."/>
            <person name="Cuomo C.A."/>
            <person name="Heitman J."/>
        </authorList>
    </citation>
    <scope>NUCLEOTIDE SEQUENCE</scope>
    <source>
        <strain evidence="3">CBS 10117</strain>
    </source>
</reference>
<feature type="compositionally biased region" description="Polar residues" evidence="1">
    <location>
        <begin position="10"/>
        <end position="21"/>
    </location>
</feature>
<dbReference type="EMBL" id="CP144534">
    <property type="protein sequence ID" value="WWC62282.1"/>
    <property type="molecule type" value="Genomic_DNA"/>
</dbReference>
<feature type="compositionally biased region" description="Low complexity" evidence="1">
    <location>
        <begin position="234"/>
        <end position="247"/>
    </location>
</feature>
<evidence type="ECO:0000313" key="2">
    <source>
        <dbReference type="EMBL" id="OBR84817.1"/>
    </source>
</evidence>
<feature type="compositionally biased region" description="Low complexity" evidence="1">
    <location>
        <begin position="176"/>
        <end position="196"/>
    </location>
</feature>
<dbReference type="OrthoDB" id="2564873at2759"/>
<feature type="compositionally biased region" description="Basic and acidic residues" evidence="1">
    <location>
        <begin position="328"/>
        <end position="339"/>
    </location>
</feature>
<dbReference type="KEGG" id="kdj:28967837"/>
<feature type="compositionally biased region" description="Polar residues" evidence="1">
    <location>
        <begin position="698"/>
        <end position="714"/>
    </location>
</feature>
<dbReference type="VEuPathDB" id="FungiDB:I303_04138"/>
<gene>
    <name evidence="2" type="ORF">I303_04138</name>
    <name evidence="3" type="ORF">I303_104878</name>
</gene>
<feature type="compositionally biased region" description="Polar residues" evidence="1">
    <location>
        <begin position="209"/>
        <end position="227"/>
    </location>
</feature>
<evidence type="ECO:0000313" key="4">
    <source>
        <dbReference type="Proteomes" id="UP000078595"/>
    </source>
</evidence>
<dbReference type="GeneID" id="28967837"/>
<feature type="compositionally biased region" description="Low complexity" evidence="1">
    <location>
        <begin position="117"/>
        <end position="130"/>
    </location>
</feature>
<dbReference type="Proteomes" id="UP000078595">
    <property type="component" value="Chromosome 5"/>
</dbReference>
<sequence>MSISKERISSSRNGLPNSGFTSRIPAPSTLPLRTTSRIRQPQSSRNNPSIKWKGQAEGLTGISRIPPPRVSFLTPREVWSPLATLIPGMTSSSESSGIMGGPATPRMPKYQLKDTGPIPSSSSQLPSTSIPRPPIRPRPVSRPSVKAHRQPSIHRSSLQMPRPQPRPPAQFTSTQLSSRLPLPSSSSRSRPLSLPPNEASPIAIPPTRPTSYQTPPSLTNGLPTSIAPSRELSDQSNSSSTYSSASSLARHRAIKGRGKDRSSFARLSAYSPPNHGALIKALCVESESEESESTISDHSIRTVATVNQAVTVETTPTRHISLSASINESEKSFHAEPESKQPSILSADNHQGGLTAPYLVPSSAPPMTLQWESDESSGEVDDAERVWRELEAKLGRKVRGRSLRRGRWVVKPKGDTGSFDTPHLDEEEVDEEENVSGVEMEKSPSGFSISMYCSPSSSKSTPPLTIDRVRPSSFTYGSSPMVSSPTSATALFDMTAPLVPSGINNGCTPWNTPLLNKGSIKRGARVKKRYASVDAAEIGPKSRLGSLEEAERVEFRPQPFDEQPFSHTEISSNPPYSWSAPNQSDGRRSEPRASSPVRSDESDEDDDEGPVTKSPSSRPMYRLDSHIVSALSALQGSYDSPELDFALSSSPISSPISDTFVDDEDESLEGGLGLGMNLRLKTIYHLPTLSPKLRPSATRASVVTSRPQEVSLSSDRSEEKMHATESNTKVIDEVSHGKDIGGMAQVGDSNDDDVLVIRDLDTGLERQVRVGDGLSLT</sequence>
<feature type="region of interest" description="Disordered" evidence="1">
    <location>
        <begin position="557"/>
        <end position="620"/>
    </location>
</feature>
<feature type="compositionally biased region" description="Polar residues" evidence="1">
    <location>
        <begin position="565"/>
        <end position="584"/>
    </location>
</feature>
<reference evidence="2" key="1">
    <citation type="submission" date="2013-07" db="EMBL/GenBank/DDBJ databases">
        <title>The Genome Sequence of Cryptococcus dejecticola CBS10117.</title>
        <authorList>
            <consortium name="The Broad Institute Genome Sequencing Platform"/>
            <person name="Cuomo C."/>
            <person name="Litvintseva A."/>
            <person name="Chen Y."/>
            <person name="Heitman J."/>
            <person name="Sun S."/>
            <person name="Springer D."/>
            <person name="Dromer F."/>
            <person name="Young S.K."/>
            <person name="Zeng Q."/>
            <person name="Gargeya S."/>
            <person name="Fitzgerald M."/>
            <person name="Abouelleil A."/>
            <person name="Alvarado L."/>
            <person name="Berlin A.M."/>
            <person name="Chapman S.B."/>
            <person name="Dewar J."/>
            <person name="Goldberg J."/>
            <person name="Griggs A."/>
            <person name="Gujja S."/>
            <person name="Hansen M."/>
            <person name="Howarth C."/>
            <person name="Imamovic A."/>
            <person name="Larimer J."/>
            <person name="McCowan C."/>
            <person name="Murphy C."/>
            <person name="Pearson M."/>
            <person name="Priest M."/>
            <person name="Roberts A."/>
            <person name="Saif S."/>
            <person name="Shea T."/>
            <person name="Sykes S."/>
            <person name="Wortman J."/>
            <person name="Nusbaum C."/>
            <person name="Birren B."/>
        </authorList>
    </citation>
    <scope>NUCLEOTIDE SEQUENCE [LARGE SCALE GENOMIC DNA]</scope>
    <source>
        <strain evidence="2">CBS 10117</strain>
    </source>
</reference>
<evidence type="ECO:0000313" key="3">
    <source>
        <dbReference type="EMBL" id="WWC62282.1"/>
    </source>
</evidence>
<feature type="region of interest" description="Disordered" evidence="1">
    <location>
        <begin position="694"/>
        <end position="726"/>
    </location>
</feature>
<feature type="region of interest" description="Disordered" evidence="1">
    <location>
        <begin position="1"/>
        <end position="71"/>
    </location>
</feature>
<protein>
    <submittedName>
        <fullName evidence="2">Uncharacterized protein</fullName>
    </submittedName>
</protein>
<evidence type="ECO:0000256" key="1">
    <source>
        <dbReference type="SAM" id="MobiDB-lite"/>
    </source>
</evidence>
<name>A0A1A6A434_9TREE</name>
<organism evidence="2">
    <name type="scientific">Kwoniella dejecticola CBS 10117</name>
    <dbReference type="NCBI Taxonomy" id="1296121"/>
    <lineage>
        <taxon>Eukaryota</taxon>
        <taxon>Fungi</taxon>
        <taxon>Dikarya</taxon>
        <taxon>Basidiomycota</taxon>
        <taxon>Agaricomycotina</taxon>
        <taxon>Tremellomycetes</taxon>
        <taxon>Tremellales</taxon>
        <taxon>Cryptococcaceae</taxon>
        <taxon>Kwoniella</taxon>
    </lineage>
</organism>
<keyword evidence="4" id="KW-1185">Reference proteome</keyword>
<accession>A0A1A6A434</accession>
<feature type="region of interest" description="Disordered" evidence="1">
    <location>
        <begin position="87"/>
        <end position="261"/>
    </location>
</feature>
<feature type="compositionally biased region" description="Polar residues" evidence="1">
    <location>
        <begin position="31"/>
        <end position="49"/>
    </location>
</feature>
<dbReference type="AlphaFoldDB" id="A0A1A6A434"/>
<feature type="compositionally biased region" description="Acidic residues" evidence="1">
    <location>
        <begin position="425"/>
        <end position="434"/>
    </location>
</feature>
<dbReference type="RefSeq" id="XP_018262659.1">
    <property type="nucleotide sequence ID" value="XM_018407448.1"/>
</dbReference>
<feature type="compositionally biased region" description="Polar residues" evidence="1">
    <location>
        <begin position="340"/>
        <end position="349"/>
    </location>
</feature>
<feature type="region of interest" description="Disordered" evidence="1">
    <location>
        <begin position="322"/>
        <end position="361"/>
    </location>
</feature>
<reference evidence="3" key="2">
    <citation type="submission" date="2013-07" db="EMBL/GenBank/DDBJ databases">
        <authorList>
            <consortium name="The Broad Institute Genome Sequencing Platform"/>
            <person name="Cuomo C."/>
            <person name="Litvintseva A."/>
            <person name="Chen Y."/>
            <person name="Heitman J."/>
            <person name="Sun S."/>
            <person name="Springer D."/>
            <person name="Dromer F."/>
            <person name="Young S.K."/>
            <person name="Zeng Q."/>
            <person name="Gargeya S."/>
            <person name="Fitzgerald M."/>
            <person name="Abouelleil A."/>
            <person name="Alvarado L."/>
            <person name="Berlin A.M."/>
            <person name="Chapman S.B."/>
            <person name="Dewar J."/>
            <person name="Goldberg J."/>
            <person name="Griggs A."/>
            <person name="Gujja S."/>
            <person name="Hansen M."/>
            <person name="Howarth C."/>
            <person name="Imamovic A."/>
            <person name="Larimer J."/>
            <person name="McCowan C."/>
            <person name="Murphy C."/>
            <person name="Pearson M."/>
            <person name="Priest M."/>
            <person name="Roberts A."/>
            <person name="Saif S."/>
            <person name="Shea T."/>
            <person name="Sykes S."/>
            <person name="Wortman J."/>
            <person name="Nusbaum C."/>
            <person name="Birren B."/>
        </authorList>
    </citation>
    <scope>NUCLEOTIDE SEQUENCE</scope>
    <source>
        <strain evidence="3">CBS 10117</strain>
    </source>
</reference>
<dbReference type="EMBL" id="KI894031">
    <property type="protein sequence ID" value="OBR84817.1"/>
    <property type="molecule type" value="Genomic_DNA"/>
</dbReference>